<dbReference type="AlphaFoldDB" id="A0A9P9FQ97"/>
<sequence length="373" mass="40770">MEGRLDPTLTLRPGRNSERGRRNPRGPRGWDGEREELLQRLLYRTKSATDQVLHLLFAKRGVCALGRYAFGNSAFREWRTALRCLTSVLLRSIPSRQVFVDEGYAKQTISLMKDGAPDDELYTASILLHCSTGTNLDLGPNFEHDDLAGIINRNVARHGEAASQPSSSLAMSGTATLALLSTLSLHYETQAYRFLDSLASILDVLDKAPINTPPLQSPITSLVACLASIPIQASQSFPESAVDKLTDILDSSITAYGAGGGRELMSLFIALLRLAQSESTGAQTRLRARLLRSGQDKAASSSQEESLPHKLIHLATQSPAPEVRGIAMVMLFELSNKDESEFERNVGSDNAVRFLASTHVQPPQNDLTEEKKA</sequence>
<evidence type="ECO:0000256" key="1">
    <source>
        <dbReference type="ARBA" id="ARBA00009049"/>
    </source>
</evidence>
<dbReference type="GO" id="GO:0007186">
    <property type="term" value="P:G protein-coupled receptor signaling pathway"/>
    <property type="evidence" value="ECO:0007669"/>
    <property type="project" value="TreeGrafter"/>
</dbReference>
<accession>A0A9P9FQ97</accession>
<organism evidence="5 6">
    <name type="scientific">Dactylonectria macrodidyma</name>
    <dbReference type="NCBI Taxonomy" id="307937"/>
    <lineage>
        <taxon>Eukaryota</taxon>
        <taxon>Fungi</taxon>
        <taxon>Dikarya</taxon>
        <taxon>Ascomycota</taxon>
        <taxon>Pezizomycotina</taxon>
        <taxon>Sordariomycetes</taxon>
        <taxon>Hypocreomycetidae</taxon>
        <taxon>Hypocreales</taxon>
        <taxon>Nectriaceae</taxon>
        <taxon>Dactylonectria</taxon>
    </lineage>
</organism>
<evidence type="ECO:0000313" key="6">
    <source>
        <dbReference type="Proteomes" id="UP000738349"/>
    </source>
</evidence>
<dbReference type="OrthoDB" id="5585685at2759"/>
<comment type="caution">
    <text evidence="5">The sequence shown here is derived from an EMBL/GenBank/DDBJ whole genome shotgun (WGS) entry which is preliminary data.</text>
</comment>
<proteinExistence type="inferred from homology"/>
<keyword evidence="6" id="KW-1185">Reference proteome</keyword>
<keyword evidence="2" id="KW-0344">Guanine-nucleotide releasing factor</keyword>
<gene>
    <name evidence="5" type="ORF">EDB81DRAFT_199729</name>
</gene>
<comment type="similarity">
    <text evidence="1">Belongs to the synembryn family.</text>
</comment>
<dbReference type="GO" id="GO:0005737">
    <property type="term" value="C:cytoplasm"/>
    <property type="evidence" value="ECO:0007669"/>
    <property type="project" value="TreeGrafter"/>
</dbReference>
<dbReference type="GO" id="GO:0005085">
    <property type="term" value="F:guanyl-nucleotide exchange factor activity"/>
    <property type="evidence" value="ECO:0007669"/>
    <property type="project" value="UniProtKB-KW"/>
</dbReference>
<name>A0A9P9FQ97_9HYPO</name>
<dbReference type="EMBL" id="JAGMUV010000002">
    <property type="protein sequence ID" value="KAH7171505.1"/>
    <property type="molecule type" value="Genomic_DNA"/>
</dbReference>
<dbReference type="SUPFAM" id="SSF48371">
    <property type="entry name" value="ARM repeat"/>
    <property type="match status" value="1"/>
</dbReference>
<feature type="region of interest" description="Disordered" evidence="4">
    <location>
        <begin position="1"/>
        <end position="30"/>
    </location>
</feature>
<evidence type="ECO:0000256" key="4">
    <source>
        <dbReference type="SAM" id="MobiDB-lite"/>
    </source>
</evidence>
<dbReference type="Proteomes" id="UP000738349">
    <property type="component" value="Unassembled WGS sequence"/>
</dbReference>
<dbReference type="PANTHER" id="PTHR12425">
    <property type="entry name" value="SYNEMBRYN"/>
    <property type="match status" value="1"/>
</dbReference>
<keyword evidence="3" id="KW-0143">Chaperone</keyword>
<evidence type="ECO:0000313" key="5">
    <source>
        <dbReference type="EMBL" id="KAH7171505.1"/>
    </source>
</evidence>
<protein>
    <submittedName>
        <fullName evidence="5">Guanine nucleotide exchange factor</fullName>
    </submittedName>
</protein>
<dbReference type="PANTHER" id="PTHR12425:SF5">
    <property type="entry name" value="SYNEMBRYN"/>
    <property type="match status" value="1"/>
</dbReference>
<dbReference type="Pfam" id="PF10165">
    <property type="entry name" value="Ric8"/>
    <property type="match status" value="1"/>
</dbReference>
<dbReference type="GO" id="GO:0001965">
    <property type="term" value="F:G-protein alpha-subunit binding"/>
    <property type="evidence" value="ECO:0007669"/>
    <property type="project" value="TreeGrafter"/>
</dbReference>
<reference evidence="5" key="1">
    <citation type="journal article" date="2021" name="Nat. Commun.">
        <title>Genetic determinants of endophytism in the Arabidopsis root mycobiome.</title>
        <authorList>
            <person name="Mesny F."/>
            <person name="Miyauchi S."/>
            <person name="Thiergart T."/>
            <person name="Pickel B."/>
            <person name="Atanasova L."/>
            <person name="Karlsson M."/>
            <person name="Huettel B."/>
            <person name="Barry K.W."/>
            <person name="Haridas S."/>
            <person name="Chen C."/>
            <person name="Bauer D."/>
            <person name="Andreopoulos W."/>
            <person name="Pangilinan J."/>
            <person name="LaButti K."/>
            <person name="Riley R."/>
            <person name="Lipzen A."/>
            <person name="Clum A."/>
            <person name="Drula E."/>
            <person name="Henrissat B."/>
            <person name="Kohler A."/>
            <person name="Grigoriev I.V."/>
            <person name="Martin F.M."/>
            <person name="Hacquard S."/>
        </authorList>
    </citation>
    <scope>NUCLEOTIDE SEQUENCE</scope>
    <source>
        <strain evidence="5">MPI-CAGE-AT-0147</strain>
    </source>
</reference>
<evidence type="ECO:0000256" key="3">
    <source>
        <dbReference type="ARBA" id="ARBA00023186"/>
    </source>
</evidence>
<dbReference type="InterPro" id="IPR019318">
    <property type="entry name" value="Gua_nucleotide_exch_fac_Ric8"/>
</dbReference>
<dbReference type="InterPro" id="IPR016024">
    <property type="entry name" value="ARM-type_fold"/>
</dbReference>
<evidence type="ECO:0000256" key="2">
    <source>
        <dbReference type="ARBA" id="ARBA00022658"/>
    </source>
</evidence>